<dbReference type="SMART" id="SM00226">
    <property type="entry name" value="LMWPc"/>
    <property type="match status" value="1"/>
</dbReference>
<dbReference type="SUPFAM" id="SSF52788">
    <property type="entry name" value="Phosphotyrosine protein phosphatases I"/>
    <property type="match status" value="1"/>
</dbReference>
<dbReference type="RefSeq" id="WP_370877835.1">
    <property type="nucleotide sequence ID" value="NZ_JABWGX010000012.1"/>
</dbReference>
<proteinExistence type="predicted"/>
<evidence type="ECO:0000259" key="2">
    <source>
        <dbReference type="SMART" id="SM00226"/>
    </source>
</evidence>
<organism evidence="3 4">
    <name type="scientific">Xanthobacter agilis</name>
    <dbReference type="NCBI Taxonomy" id="47492"/>
    <lineage>
        <taxon>Bacteria</taxon>
        <taxon>Pseudomonadati</taxon>
        <taxon>Pseudomonadota</taxon>
        <taxon>Alphaproteobacteria</taxon>
        <taxon>Hyphomicrobiales</taxon>
        <taxon>Xanthobacteraceae</taxon>
        <taxon>Xanthobacter</taxon>
    </lineage>
</organism>
<comment type="caution">
    <text evidence="3">The sequence shown here is derived from an EMBL/GenBank/DDBJ whole genome shotgun (WGS) entry which is preliminary data.</text>
</comment>
<dbReference type="Gene3D" id="3.40.50.2300">
    <property type="match status" value="1"/>
</dbReference>
<sequence length="155" mass="17253">MVADPGGARSRSARPQSVLFICGQNVVRSVMAAALLRHLYGKSIYVGSAGVIAGEPDPFVTAVMDEIGLDVHKHRPKSLEELEEYEGLGFDLAISLSPGAHHRALELTRTNALDVEYWPTTDPTRESGSREQRLDAYRAVRDELEQRIRARFRHT</sequence>
<protein>
    <submittedName>
        <fullName evidence="3">Protein-tyrosine-phosphatase</fullName>
    </submittedName>
</protein>
<reference evidence="3 4" key="1">
    <citation type="submission" date="2023-07" db="EMBL/GenBank/DDBJ databases">
        <title>Genomic Encyclopedia of Type Strains, Phase IV (KMG-IV): sequencing the most valuable type-strain genomes for metagenomic binning, comparative biology and taxonomic classification.</title>
        <authorList>
            <person name="Goeker M."/>
        </authorList>
    </citation>
    <scope>NUCLEOTIDE SEQUENCE [LARGE SCALE GENOMIC DNA]</scope>
    <source>
        <strain evidence="3 4">DSM 3770</strain>
    </source>
</reference>
<dbReference type="EMBL" id="JAUSVY010000007">
    <property type="protein sequence ID" value="MDQ0506358.1"/>
    <property type="molecule type" value="Genomic_DNA"/>
</dbReference>
<evidence type="ECO:0000256" key="1">
    <source>
        <dbReference type="ARBA" id="ARBA00022849"/>
    </source>
</evidence>
<dbReference type="PANTHER" id="PTHR43428:SF1">
    <property type="entry name" value="ARSENATE REDUCTASE"/>
    <property type="match status" value="1"/>
</dbReference>
<evidence type="ECO:0000313" key="3">
    <source>
        <dbReference type="EMBL" id="MDQ0506358.1"/>
    </source>
</evidence>
<dbReference type="Pfam" id="PF01451">
    <property type="entry name" value="LMWPc"/>
    <property type="match status" value="1"/>
</dbReference>
<feature type="domain" description="Phosphotyrosine protein phosphatase I" evidence="2">
    <location>
        <begin position="16"/>
        <end position="154"/>
    </location>
</feature>
<dbReference type="PANTHER" id="PTHR43428">
    <property type="entry name" value="ARSENATE REDUCTASE"/>
    <property type="match status" value="1"/>
</dbReference>
<dbReference type="Proteomes" id="UP001241747">
    <property type="component" value="Unassembled WGS sequence"/>
</dbReference>
<evidence type="ECO:0000313" key="4">
    <source>
        <dbReference type="Proteomes" id="UP001241747"/>
    </source>
</evidence>
<dbReference type="InterPro" id="IPR036196">
    <property type="entry name" value="Ptyr_pPase_sf"/>
</dbReference>
<name>A0ABU0LGV8_XANAG</name>
<dbReference type="InterPro" id="IPR023485">
    <property type="entry name" value="Ptyr_pPase"/>
</dbReference>
<gene>
    <name evidence="3" type="ORF">QOZ94_003167</name>
</gene>
<accession>A0ABU0LGV8</accession>
<keyword evidence="1" id="KW-0059">Arsenical resistance</keyword>
<keyword evidence="4" id="KW-1185">Reference proteome</keyword>